<name>A0A951Q4R2_9NOST</name>
<gene>
    <name evidence="2" type="ORF">KME32_26215</name>
</gene>
<dbReference type="PROSITE" id="PS51186">
    <property type="entry name" value="GNAT"/>
    <property type="match status" value="1"/>
</dbReference>
<dbReference type="InterPro" id="IPR016181">
    <property type="entry name" value="Acyl_CoA_acyltransferase"/>
</dbReference>
<comment type="caution">
    <text evidence="2">The sequence shown here is derived from an EMBL/GenBank/DDBJ whole genome shotgun (WGS) entry which is preliminary data.</text>
</comment>
<dbReference type="SUPFAM" id="SSF55729">
    <property type="entry name" value="Acyl-CoA N-acyltransferases (Nat)"/>
    <property type="match status" value="1"/>
</dbReference>
<protein>
    <submittedName>
        <fullName evidence="2">GNAT family N-acetyltransferase</fullName>
    </submittedName>
</protein>
<reference evidence="2" key="1">
    <citation type="submission" date="2021-05" db="EMBL/GenBank/DDBJ databases">
        <authorList>
            <person name="Pietrasiak N."/>
            <person name="Ward R."/>
            <person name="Stajich J.E."/>
            <person name="Kurbessoian T."/>
        </authorList>
    </citation>
    <scope>NUCLEOTIDE SEQUENCE</scope>
    <source>
        <strain evidence="2">JT2-VF2</strain>
    </source>
</reference>
<dbReference type="InterPro" id="IPR051531">
    <property type="entry name" value="N-acetyltransferase"/>
</dbReference>
<reference evidence="2" key="2">
    <citation type="journal article" date="2022" name="Microbiol. Resour. Announc.">
        <title>Metagenome Sequencing to Explore Phylogenomics of Terrestrial Cyanobacteria.</title>
        <authorList>
            <person name="Ward R.D."/>
            <person name="Stajich J.E."/>
            <person name="Johansen J.R."/>
            <person name="Huntemann M."/>
            <person name="Clum A."/>
            <person name="Foster B."/>
            <person name="Foster B."/>
            <person name="Roux S."/>
            <person name="Palaniappan K."/>
            <person name="Varghese N."/>
            <person name="Mukherjee S."/>
            <person name="Reddy T.B.K."/>
            <person name="Daum C."/>
            <person name="Copeland A."/>
            <person name="Chen I.A."/>
            <person name="Ivanova N.N."/>
            <person name="Kyrpides N.C."/>
            <person name="Shapiro N."/>
            <person name="Eloe-Fadrosh E.A."/>
            <person name="Pietrasiak N."/>
        </authorList>
    </citation>
    <scope>NUCLEOTIDE SEQUENCE</scope>
    <source>
        <strain evidence="2">JT2-VF2</strain>
    </source>
</reference>
<dbReference type="Pfam" id="PF13302">
    <property type="entry name" value="Acetyltransf_3"/>
    <property type="match status" value="1"/>
</dbReference>
<dbReference type="AlphaFoldDB" id="A0A951Q4R2"/>
<dbReference type="PANTHER" id="PTHR43792:SF10">
    <property type="entry name" value="N-ACETYLTRANSFERASE DOMAIN-CONTAINING PROTEIN"/>
    <property type="match status" value="1"/>
</dbReference>
<dbReference type="PANTHER" id="PTHR43792">
    <property type="entry name" value="GNAT FAMILY, PUTATIVE (AFU_ORTHOLOGUE AFUA_3G00765)-RELATED-RELATED"/>
    <property type="match status" value="1"/>
</dbReference>
<evidence type="ECO:0000313" key="3">
    <source>
        <dbReference type="Proteomes" id="UP000715781"/>
    </source>
</evidence>
<dbReference type="EMBL" id="JAHHHN010000023">
    <property type="protein sequence ID" value="MBW4564561.1"/>
    <property type="molecule type" value="Genomic_DNA"/>
</dbReference>
<dbReference type="InterPro" id="IPR000182">
    <property type="entry name" value="GNAT_dom"/>
</dbReference>
<evidence type="ECO:0000313" key="2">
    <source>
        <dbReference type="EMBL" id="MBW4564561.1"/>
    </source>
</evidence>
<dbReference type="Gene3D" id="3.40.630.30">
    <property type="match status" value="1"/>
</dbReference>
<proteinExistence type="predicted"/>
<sequence length="179" mass="20508">MNNIANVQIDSQRLILVPISPRYRESIFQEFTKEITDYTHVVPDPDIAKTDVFIKQSIQELKDGTNLELVILLKETKEFIGCIGLHDLNTNTPELGIWTKKSAHGNHYGREAISALKEWAENNLDYEYLRYPVDKRNIPSQKIPESLGGIIAGEYDKTNLGGKILHIVEYRLYKPIVEI</sequence>
<organism evidence="2 3">
    <name type="scientific">Mojavia pulchra JT2-VF2</name>
    <dbReference type="NCBI Taxonomy" id="287848"/>
    <lineage>
        <taxon>Bacteria</taxon>
        <taxon>Bacillati</taxon>
        <taxon>Cyanobacteriota</taxon>
        <taxon>Cyanophyceae</taxon>
        <taxon>Nostocales</taxon>
        <taxon>Nostocaceae</taxon>
    </lineage>
</organism>
<feature type="domain" description="N-acetyltransferase" evidence="1">
    <location>
        <begin position="26"/>
        <end position="177"/>
    </location>
</feature>
<evidence type="ECO:0000259" key="1">
    <source>
        <dbReference type="PROSITE" id="PS51186"/>
    </source>
</evidence>
<dbReference type="Proteomes" id="UP000715781">
    <property type="component" value="Unassembled WGS sequence"/>
</dbReference>
<accession>A0A951Q4R2</accession>
<dbReference type="GO" id="GO:0016747">
    <property type="term" value="F:acyltransferase activity, transferring groups other than amino-acyl groups"/>
    <property type="evidence" value="ECO:0007669"/>
    <property type="project" value="InterPro"/>
</dbReference>